<protein>
    <submittedName>
        <fullName evidence="1">Uncharacterized protein</fullName>
    </submittedName>
</protein>
<gene>
    <name evidence="1" type="ORF">METZ01_LOCUS176669</name>
</gene>
<evidence type="ECO:0000313" key="1">
    <source>
        <dbReference type="EMBL" id="SVB23815.1"/>
    </source>
</evidence>
<sequence length="28" mass="3156">MGYNRFVTQLLYLLNALNKSIAPRASSN</sequence>
<name>A0A382CCI0_9ZZZZ</name>
<proteinExistence type="predicted"/>
<dbReference type="EMBL" id="UINC01033868">
    <property type="protein sequence ID" value="SVB23815.1"/>
    <property type="molecule type" value="Genomic_DNA"/>
</dbReference>
<organism evidence="1">
    <name type="scientific">marine metagenome</name>
    <dbReference type="NCBI Taxonomy" id="408172"/>
    <lineage>
        <taxon>unclassified sequences</taxon>
        <taxon>metagenomes</taxon>
        <taxon>ecological metagenomes</taxon>
    </lineage>
</organism>
<reference evidence="1" key="1">
    <citation type="submission" date="2018-05" db="EMBL/GenBank/DDBJ databases">
        <authorList>
            <person name="Lanie J.A."/>
            <person name="Ng W.-L."/>
            <person name="Kazmierczak K.M."/>
            <person name="Andrzejewski T.M."/>
            <person name="Davidsen T.M."/>
            <person name="Wayne K.J."/>
            <person name="Tettelin H."/>
            <person name="Glass J.I."/>
            <person name="Rusch D."/>
            <person name="Podicherti R."/>
            <person name="Tsui H.-C.T."/>
            <person name="Winkler M.E."/>
        </authorList>
    </citation>
    <scope>NUCLEOTIDE SEQUENCE</scope>
</reference>
<accession>A0A382CCI0</accession>
<dbReference type="AlphaFoldDB" id="A0A382CCI0"/>